<name>A0AAV7M9K7_PLEWA</name>
<protein>
    <submittedName>
        <fullName evidence="2">Uncharacterized protein</fullName>
    </submittedName>
</protein>
<evidence type="ECO:0000256" key="1">
    <source>
        <dbReference type="SAM" id="MobiDB-lite"/>
    </source>
</evidence>
<evidence type="ECO:0000313" key="2">
    <source>
        <dbReference type="EMBL" id="KAJ1099214.1"/>
    </source>
</evidence>
<evidence type="ECO:0000313" key="3">
    <source>
        <dbReference type="Proteomes" id="UP001066276"/>
    </source>
</evidence>
<gene>
    <name evidence="2" type="ORF">NDU88_004318</name>
</gene>
<dbReference type="AlphaFoldDB" id="A0AAV7M9K7"/>
<organism evidence="2 3">
    <name type="scientific">Pleurodeles waltl</name>
    <name type="common">Iberian ribbed newt</name>
    <dbReference type="NCBI Taxonomy" id="8319"/>
    <lineage>
        <taxon>Eukaryota</taxon>
        <taxon>Metazoa</taxon>
        <taxon>Chordata</taxon>
        <taxon>Craniata</taxon>
        <taxon>Vertebrata</taxon>
        <taxon>Euteleostomi</taxon>
        <taxon>Amphibia</taxon>
        <taxon>Batrachia</taxon>
        <taxon>Caudata</taxon>
        <taxon>Salamandroidea</taxon>
        <taxon>Salamandridae</taxon>
        <taxon>Pleurodelinae</taxon>
        <taxon>Pleurodeles</taxon>
    </lineage>
</organism>
<dbReference type="Proteomes" id="UP001066276">
    <property type="component" value="Chromosome 10"/>
</dbReference>
<accession>A0AAV7M9K7</accession>
<feature type="compositionally biased region" description="Polar residues" evidence="1">
    <location>
        <begin position="45"/>
        <end position="56"/>
    </location>
</feature>
<dbReference type="EMBL" id="JANPWB010000014">
    <property type="protein sequence ID" value="KAJ1099214.1"/>
    <property type="molecule type" value="Genomic_DNA"/>
</dbReference>
<sequence>MQSGSCGRPIRGSVPVSRQPKVLSESREGRAFKCSQEAAFRQLGEASQSPGNQRFSQRPARGAPSNAVRKPRSANQGKRPGPPPTKGSLRIPRGERLQMQSGSRVRPIRGSVPVPRQPKVLSASHEESAFKCSQEAAFGQSGEASRSPGNQRFSPRPARGAPSPSNAVRKPRSGNQGKRPGPPATKGSLRVPREERLQMQ</sequence>
<feature type="compositionally biased region" description="Polar residues" evidence="1">
    <location>
        <begin position="142"/>
        <end position="151"/>
    </location>
</feature>
<feature type="compositionally biased region" description="Low complexity" evidence="1">
    <location>
        <begin position="152"/>
        <end position="167"/>
    </location>
</feature>
<comment type="caution">
    <text evidence="2">The sequence shown here is derived from an EMBL/GenBank/DDBJ whole genome shotgun (WGS) entry which is preliminary data.</text>
</comment>
<feature type="region of interest" description="Disordered" evidence="1">
    <location>
        <begin position="1"/>
        <end position="200"/>
    </location>
</feature>
<feature type="compositionally biased region" description="Basic and acidic residues" evidence="1">
    <location>
        <begin position="191"/>
        <end position="200"/>
    </location>
</feature>
<keyword evidence="3" id="KW-1185">Reference proteome</keyword>
<proteinExistence type="predicted"/>
<reference evidence="2" key="1">
    <citation type="journal article" date="2022" name="bioRxiv">
        <title>Sequencing and chromosome-scale assembly of the giantPleurodeles waltlgenome.</title>
        <authorList>
            <person name="Brown T."/>
            <person name="Elewa A."/>
            <person name="Iarovenko S."/>
            <person name="Subramanian E."/>
            <person name="Araus A.J."/>
            <person name="Petzold A."/>
            <person name="Susuki M."/>
            <person name="Suzuki K.-i.T."/>
            <person name="Hayashi T."/>
            <person name="Toyoda A."/>
            <person name="Oliveira C."/>
            <person name="Osipova E."/>
            <person name="Leigh N.D."/>
            <person name="Simon A."/>
            <person name="Yun M.H."/>
        </authorList>
    </citation>
    <scope>NUCLEOTIDE SEQUENCE</scope>
    <source>
        <strain evidence="2">20211129_DDA</strain>
        <tissue evidence="2">Liver</tissue>
    </source>
</reference>